<dbReference type="EMBL" id="LSCR01000012">
    <property type="protein sequence ID" value="KXB34701.1"/>
    <property type="molecule type" value="Genomic_DNA"/>
</dbReference>
<sequence length="61" mass="6831">MDAHNTDAAITLLQKVIELLDANISADLAGATQMRGRKAYIHKQKGLWTRELSHHHANIIE</sequence>
<keyword evidence="2" id="KW-1185">Reference proteome</keyword>
<reference evidence="2" key="1">
    <citation type="submission" date="2016-01" db="EMBL/GenBank/DDBJ databases">
        <authorList>
            <person name="Mitreva M."/>
            <person name="Pepin K.H."/>
            <person name="Mihindukulasuriya K.A."/>
            <person name="Fulton R."/>
            <person name="Fronick C."/>
            <person name="O'Laughlin M."/>
            <person name="Miner T."/>
            <person name="Herter B."/>
            <person name="Rosa B.A."/>
            <person name="Cordes M."/>
            <person name="Tomlinson C."/>
            <person name="Wollam A."/>
            <person name="Palsikar V.B."/>
            <person name="Mardis E.R."/>
            <person name="Wilson R.K."/>
        </authorList>
    </citation>
    <scope>NUCLEOTIDE SEQUENCE [LARGE SCALE GENOMIC DNA]</scope>
    <source>
        <strain evidence="2">DNF00019</strain>
    </source>
</reference>
<gene>
    <name evidence="1" type="ORF">HMPREF3192_00800</name>
</gene>
<organism evidence="1 2">
    <name type="scientific">Atopobium deltae</name>
    <dbReference type="NCBI Taxonomy" id="1393034"/>
    <lineage>
        <taxon>Bacteria</taxon>
        <taxon>Bacillati</taxon>
        <taxon>Actinomycetota</taxon>
        <taxon>Coriobacteriia</taxon>
        <taxon>Coriobacteriales</taxon>
        <taxon>Atopobiaceae</taxon>
        <taxon>Atopobium</taxon>
    </lineage>
</organism>
<dbReference type="Proteomes" id="UP000070675">
    <property type="component" value="Unassembled WGS sequence"/>
</dbReference>
<accession>A0A133XUT5</accession>
<evidence type="ECO:0000313" key="1">
    <source>
        <dbReference type="EMBL" id="KXB34701.1"/>
    </source>
</evidence>
<proteinExistence type="predicted"/>
<evidence type="ECO:0000313" key="2">
    <source>
        <dbReference type="Proteomes" id="UP000070675"/>
    </source>
</evidence>
<dbReference type="AlphaFoldDB" id="A0A133XUT5"/>
<comment type="caution">
    <text evidence="1">The sequence shown here is derived from an EMBL/GenBank/DDBJ whole genome shotgun (WGS) entry which is preliminary data.</text>
</comment>
<name>A0A133XUT5_9ACTN</name>
<protein>
    <submittedName>
        <fullName evidence="1">Uncharacterized protein</fullName>
    </submittedName>
</protein>